<protein>
    <submittedName>
        <fullName evidence="1">3757_t:CDS:1</fullName>
    </submittedName>
</protein>
<feature type="non-terminal residue" evidence="1">
    <location>
        <position position="1"/>
    </location>
</feature>
<evidence type="ECO:0000313" key="1">
    <source>
        <dbReference type="EMBL" id="CAG8764675.1"/>
    </source>
</evidence>
<dbReference type="AlphaFoldDB" id="A0A9N9NVN2"/>
<reference evidence="1" key="1">
    <citation type="submission" date="2021-06" db="EMBL/GenBank/DDBJ databases">
        <authorList>
            <person name="Kallberg Y."/>
            <person name="Tangrot J."/>
            <person name="Rosling A."/>
        </authorList>
    </citation>
    <scope>NUCLEOTIDE SEQUENCE</scope>
    <source>
        <strain evidence="1">IN212</strain>
    </source>
</reference>
<organism evidence="1 2">
    <name type="scientific">Racocetra fulgida</name>
    <dbReference type="NCBI Taxonomy" id="60492"/>
    <lineage>
        <taxon>Eukaryota</taxon>
        <taxon>Fungi</taxon>
        <taxon>Fungi incertae sedis</taxon>
        <taxon>Mucoromycota</taxon>
        <taxon>Glomeromycotina</taxon>
        <taxon>Glomeromycetes</taxon>
        <taxon>Diversisporales</taxon>
        <taxon>Gigasporaceae</taxon>
        <taxon>Racocetra</taxon>
    </lineage>
</organism>
<comment type="caution">
    <text evidence="1">The sequence shown here is derived from an EMBL/GenBank/DDBJ whole genome shotgun (WGS) entry which is preliminary data.</text>
</comment>
<name>A0A9N9NVN2_9GLOM</name>
<evidence type="ECO:0000313" key="2">
    <source>
        <dbReference type="Proteomes" id="UP000789396"/>
    </source>
</evidence>
<keyword evidence="2" id="KW-1185">Reference proteome</keyword>
<accession>A0A9N9NVN2</accession>
<dbReference type="OrthoDB" id="2334385at2759"/>
<proteinExistence type="predicted"/>
<dbReference type="Proteomes" id="UP000789396">
    <property type="component" value="Unassembled WGS sequence"/>
</dbReference>
<sequence>MYFIRRGGGIINKNDENIYRLRDALHDGNILRIKRLSEFNESEIINRCKLEYGIKMSDDGLVEPHGKAFTFNKQNNIIELFKDNADIYISPKLPWSSLSADFNVSHKASTKKTNYSETSMSFDVNLQGRAKIIMTDKVRPSQEFENEVNAALNCANNPIEELRKVCNKYGEFWAREIILGGKIQIVQDDFVEI</sequence>
<dbReference type="EMBL" id="CAJVPZ010042927">
    <property type="protein sequence ID" value="CAG8764675.1"/>
    <property type="molecule type" value="Genomic_DNA"/>
</dbReference>
<gene>
    <name evidence="1" type="ORF">RFULGI_LOCUS14583</name>
</gene>